<reference evidence="2 3" key="1">
    <citation type="submission" date="2018-08" db="EMBL/GenBank/DDBJ databases">
        <title>A genome reference for cultivated species of the human gut microbiota.</title>
        <authorList>
            <person name="Zou Y."/>
            <person name="Xue W."/>
            <person name="Luo G."/>
        </authorList>
    </citation>
    <scope>NUCLEOTIDE SEQUENCE [LARGE SCALE GENOMIC DNA]</scope>
    <source>
        <strain evidence="2 3">OF03-3</strain>
    </source>
</reference>
<proteinExistence type="predicted"/>
<accession>A0AA92ULY7</accession>
<name>A0AA92ULY7_9BACT</name>
<feature type="transmembrane region" description="Helical" evidence="1">
    <location>
        <begin position="100"/>
        <end position="121"/>
    </location>
</feature>
<sequence>KFAFLIKGIILSIAGIMLLFLHEIISYIAFMFTGLNLSTRILDKFISGELGNDSGRSSIKIVFYKILDNSDSITGIGYFGSQRFGYIYPHDIILDFQLSYGYVLGDILLASICCLCVLAIYYSKTKHERCMIIMMFSFTIIKLFLSSTFLTEMFFYALIGYCCKILLDNKNAKTGHE</sequence>
<protein>
    <submittedName>
        <fullName evidence="2">Uncharacterized protein</fullName>
    </submittedName>
</protein>
<evidence type="ECO:0000256" key="1">
    <source>
        <dbReference type="SAM" id="Phobius"/>
    </source>
</evidence>
<gene>
    <name evidence="2" type="ORF">DXA63_15700</name>
</gene>
<keyword evidence="1" id="KW-1133">Transmembrane helix</keyword>
<dbReference type="AlphaFoldDB" id="A0AA92ULY7"/>
<keyword evidence="1" id="KW-0472">Membrane</keyword>
<organism evidence="2 3">
    <name type="scientific">Segatella copri</name>
    <dbReference type="NCBI Taxonomy" id="165179"/>
    <lineage>
        <taxon>Bacteria</taxon>
        <taxon>Pseudomonadati</taxon>
        <taxon>Bacteroidota</taxon>
        <taxon>Bacteroidia</taxon>
        <taxon>Bacteroidales</taxon>
        <taxon>Prevotellaceae</taxon>
        <taxon>Segatella</taxon>
    </lineage>
</organism>
<comment type="caution">
    <text evidence="2">The sequence shown here is derived from an EMBL/GenBank/DDBJ whole genome shotgun (WGS) entry which is preliminary data.</text>
</comment>
<evidence type="ECO:0000313" key="2">
    <source>
        <dbReference type="EMBL" id="RGX88812.1"/>
    </source>
</evidence>
<feature type="transmembrane region" description="Helical" evidence="1">
    <location>
        <begin position="133"/>
        <end position="159"/>
    </location>
</feature>
<dbReference type="Proteomes" id="UP000285604">
    <property type="component" value="Unassembled WGS sequence"/>
</dbReference>
<feature type="transmembrane region" description="Helical" evidence="1">
    <location>
        <begin position="9"/>
        <end position="30"/>
    </location>
</feature>
<evidence type="ECO:0000313" key="3">
    <source>
        <dbReference type="Proteomes" id="UP000285604"/>
    </source>
</evidence>
<feature type="non-terminal residue" evidence="2">
    <location>
        <position position="1"/>
    </location>
</feature>
<dbReference type="EMBL" id="QSCI01000135">
    <property type="protein sequence ID" value="RGX88812.1"/>
    <property type="molecule type" value="Genomic_DNA"/>
</dbReference>
<keyword evidence="1" id="KW-0812">Transmembrane</keyword>